<gene>
    <name evidence="2" type="ORF">H8923_16310</name>
</gene>
<keyword evidence="3" id="KW-1185">Reference proteome</keyword>
<name>A0ABR7JTS6_9FIRM</name>
<proteinExistence type="predicted"/>
<comment type="caution">
    <text evidence="2">The sequence shown here is derived from an EMBL/GenBank/DDBJ whole genome shotgun (WGS) entry which is preliminary data.</text>
</comment>
<evidence type="ECO:0000313" key="2">
    <source>
        <dbReference type="EMBL" id="MBC5998314.1"/>
    </source>
</evidence>
<dbReference type="InterPro" id="IPR054201">
    <property type="entry name" value="DUF6906"/>
</dbReference>
<evidence type="ECO:0000313" key="3">
    <source>
        <dbReference type="Proteomes" id="UP000609849"/>
    </source>
</evidence>
<dbReference type="RefSeq" id="WP_172976756.1">
    <property type="nucleotide sequence ID" value="NZ_JACRWE010000014.1"/>
</dbReference>
<feature type="domain" description="DUF6906" evidence="1">
    <location>
        <begin position="1"/>
        <end position="47"/>
    </location>
</feature>
<protein>
    <recommendedName>
        <fullName evidence="1">DUF6906 domain-containing protein</fullName>
    </recommendedName>
</protein>
<organism evidence="2 3">
    <name type="scientific">Romboutsia faecis</name>
    <dbReference type="NCBI Taxonomy" id="2764597"/>
    <lineage>
        <taxon>Bacteria</taxon>
        <taxon>Bacillati</taxon>
        <taxon>Bacillota</taxon>
        <taxon>Clostridia</taxon>
        <taxon>Peptostreptococcales</taxon>
        <taxon>Peptostreptococcaceae</taxon>
        <taxon>Romboutsia</taxon>
    </lineage>
</organism>
<dbReference type="EMBL" id="JACRWE010000014">
    <property type="protein sequence ID" value="MBC5998314.1"/>
    <property type="molecule type" value="Genomic_DNA"/>
</dbReference>
<dbReference type="Pfam" id="PF21847">
    <property type="entry name" value="DUF6906"/>
    <property type="match status" value="1"/>
</dbReference>
<evidence type="ECO:0000259" key="1">
    <source>
        <dbReference type="Pfam" id="PF21847"/>
    </source>
</evidence>
<reference evidence="2 3" key="1">
    <citation type="submission" date="2020-08" db="EMBL/GenBank/DDBJ databases">
        <authorList>
            <person name="Liu C."/>
            <person name="Sun Q."/>
        </authorList>
    </citation>
    <scope>NUCLEOTIDE SEQUENCE [LARGE SCALE GENOMIC DNA]</scope>
    <source>
        <strain evidence="2 3">NSJ-18</strain>
    </source>
</reference>
<sequence length="55" mass="6385">MKHGKKLSRSQKELLASLGLNSENYLVERKLQNKIGFINKETNKVEYFKLDGSRC</sequence>
<dbReference type="Proteomes" id="UP000609849">
    <property type="component" value="Unassembled WGS sequence"/>
</dbReference>
<accession>A0ABR7JTS6</accession>